<dbReference type="Proteomes" id="UP001595816">
    <property type="component" value="Unassembled WGS sequence"/>
</dbReference>
<gene>
    <name evidence="1" type="ORF">ACFOZ4_15910</name>
</gene>
<dbReference type="EMBL" id="JBHSAY010000009">
    <property type="protein sequence ID" value="MFC4132095.1"/>
    <property type="molecule type" value="Genomic_DNA"/>
</dbReference>
<dbReference type="RefSeq" id="WP_253753890.1">
    <property type="nucleotide sequence ID" value="NZ_JAMZDZ010000001.1"/>
</dbReference>
<evidence type="ECO:0000313" key="1">
    <source>
        <dbReference type="EMBL" id="MFC4132095.1"/>
    </source>
</evidence>
<proteinExistence type="predicted"/>
<protein>
    <submittedName>
        <fullName evidence="1">Uncharacterized protein</fullName>
    </submittedName>
</protein>
<accession>A0ABV8LP31</accession>
<name>A0ABV8LP31_9ACTN</name>
<sequence>MAKKESPSTSEPSLSARLLDEMYRQATLAEQAMSLARDALAEGDLAKGQAYAQMSCALSQMATVYGQHLVTEEIGTLSDRITQLAGIVARRGAF</sequence>
<reference evidence="2" key="1">
    <citation type="journal article" date="2019" name="Int. J. Syst. Evol. Microbiol.">
        <title>The Global Catalogue of Microorganisms (GCM) 10K type strain sequencing project: providing services to taxonomists for standard genome sequencing and annotation.</title>
        <authorList>
            <consortium name="The Broad Institute Genomics Platform"/>
            <consortium name="The Broad Institute Genome Sequencing Center for Infectious Disease"/>
            <person name="Wu L."/>
            <person name="Ma J."/>
        </authorList>
    </citation>
    <scope>NUCLEOTIDE SEQUENCE [LARGE SCALE GENOMIC DNA]</scope>
    <source>
        <strain evidence="2">CGMCC 4.7289</strain>
    </source>
</reference>
<comment type="caution">
    <text evidence="1">The sequence shown here is derived from an EMBL/GenBank/DDBJ whole genome shotgun (WGS) entry which is preliminary data.</text>
</comment>
<keyword evidence="2" id="KW-1185">Reference proteome</keyword>
<organism evidence="1 2">
    <name type="scientific">Hamadaea flava</name>
    <dbReference type="NCBI Taxonomy" id="1742688"/>
    <lineage>
        <taxon>Bacteria</taxon>
        <taxon>Bacillati</taxon>
        <taxon>Actinomycetota</taxon>
        <taxon>Actinomycetes</taxon>
        <taxon>Micromonosporales</taxon>
        <taxon>Micromonosporaceae</taxon>
        <taxon>Hamadaea</taxon>
    </lineage>
</organism>
<evidence type="ECO:0000313" key="2">
    <source>
        <dbReference type="Proteomes" id="UP001595816"/>
    </source>
</evidence>